<protein>
    <submittedName>
        <fullName evidence="1">Uncharacterized protein</fullName>
    </submittedName>
</protein>
<name>A0A069QLF3_HOYLO</name>
<dbReference type="EMBL" id="JNGW01000014">
    <property type="protein sequence ID" value="KDR53522.1"/>
    <property type="molecule type" value="Genomic_DNA"/>
</dbReference>
<dbReference type="Proteomes" id="UP000027442">
    <property type="component" value="Unassembled WGS sequence"/>
</dbReference>
<gene>
    <name evidence="1" type="ORF">HMPREF1991_00316</name>
</gene>
<dbReference type="HOGENOM" id="CLU_2937816_0_0_10"/>
<dbReference type="AlphaFoldDB" id="A0A069QLF3"/>
<proteinExistence type="predicted"/>
<evidence type="ECO:0000313" key="1">
    <source>
        <dbReference type="EMBL" id="KDR53522.1"/>
    </source>
</evidence>
<evidence type="ECO:0000313" key="2">
    <source>
        <dbReference type="Proteomes" id="UP000027442"/>
    </source>
</evidence>
<organism evidence="1 2">
    <name type="scientific">Hoylesella loescheii DSM 19665 = JCM 12249 = ATCC 15930</name>
    <dbReference type="NCBI Taxonomy" id="1122985"/>
    <lineage>
        <taxon>Bacteria</taxon>
        <taxon>Pseudomonadati</taxon>
        <taxon>Bacteroidota</taxon>
        <taxon>Bacteroidia</taxon>
        <taxon>Bacteroidales</taxon>
        <taxon>Prevotellaceae</taxon>
        <taxon>Hoylesella</taxon>
    </lineage>
</organism>
<accession>A0A069QLF3</accession>
<dbReference type="PATRIC" id="fig|1122985.7.peg.327"/>
<reference evidence="1 2" key="1">
    <citation type="submission" date="2013-08" db="EMBL/GenBank/DDBJ databases">
        <authorList>
            <person name="Weinstock G."/>
            <person name="Sodergren E."/>
            <person name="Wylie T."/>
            <person name="Fulton L."/>
            <person name="Fulton R."/>
            <person name="Fronick C."/>
            <person name="O'Laughlin M."/>
            <person name="Godfrey J."/>
            <person name="Miner T."/>
            <person name="Herter B."/>
            <person name="Appelbaum E."/>
            <person name="Cordes M."/>
            <person name="Lek S."/>
            <person name="Wollam A."/>
            <person name="Pepin K.H."/>
            <person name="Palsikar V.B."/>
            <person name="Mitreva M."/>
            <person name="Wilson R.K."/>
        </authorList>
    </citation>
    <scope>NUCLEOTIDE SEQUENCE [LARGE SCALE GENOMIC DNA]</scope>
    <source>
        <strain evidence="1 2">ATCC 15930</strain>
    </source>
</reference>
<keyword evidence="2" id="KW-1185">Reference proteome</keyword>
<sequence>MPNDNLLKTTSKKTPRHIYKEDFSQTEMHNGSCSKHFYMPFEQLPFSFYSITGLGWGRAC</sequence>
<comment type="caution">
    <text evidence="1">The sequence shown here is derived from an EMBL/GenBank/DDBJ whole genome shotgun (WGS) entry which is preliminary data.</text>
</comment>